<dbReference type="InterPro" id="IPR014917">
    <property type="entry name" value="DUF1800"/>
</dbReference>
<accession>A0A381VXH8</accession>
<dbReference type="EMBL" id="UINC01010087">
    <property type="protein sequence ID" value="SVA45010.1"/>
    <property type="molecule type" value="Genomic_DNA"/>
</dbReference>
<dbReference type="Pfam" id="PF08811">
    <property type="entry name" value="DUF1800"/>
    <property type="match status" value="1"/>
</dbReference>
<sequence length="331" mass="37679">GNFQTLLQKLSRDPAMLYWLDQQTNHANAVNENYGRELLELFSMGRGNYTEEDVRSCARAFSGWTITHILPRYPTGYWPSEFVYNSDDHDDNEKTFLGETGNFNGDDVIKIIVKQPATSRFVAKEIYKFFVADEIDDDAVDQIANVYLTNKYEIRDVLRFVFNSDFFKSSRFNRVKSPIEFIVGTVKLAGQHRSPHQFGLAKLAELSSMMGQELLNPPTVEGWHTGREWIDSAFLVERLNFATEKLSDPKSPGIIEISNRIGTERSTITRENLLDLCASEFVCVDLDDSTRTVLLQELSLDDDVKCKGAEFTSAVAEVLTMISTSKEYQML</sequence>
<evidence type="ECO:0000313" key="1">
    <source>
        <dbReference type="EMBL" id="SVA45010.1"/>
    </source>
</evidence>
<organism evidence="1">
    <name type="scientific">marine metagenome</name>
    <dbReference type="NCBI Taxonomy" id="408172"/>
    <lineage>
        <taxon>unclassified sequences</taxon>
        <taxon>metagenomes</taxon>
        <taxon>ecological metagenomes</taxon>
    </lineage>
</organism>
<protein>
    <recommendedName>
        <fullName evidence="2">DUF1800 domain-containing protein</fullName>
    </recommendedName>
</protein>
<reference evidence="1" key="1">
    <citation type="submission" date="2018-05" db="EMBL/GenBank/DDBJ databases">
        <authorList>
            <person name="Lanie J.A."/>
            <person name="Ng W.-L."/>
            <person name="Kazmierczak K.M."/>
            <person name="Andrzejewski T.M."/>
            <person name="Davidsen T.M."/>
            <person name="Wayne K.J."/>
            <person name="Tettelin H."/>
            <person name="Glass J.I."/>
            <person name="Rusch D."/>
            <person name="Podicherti R."/>
            <person name="Tsui H.-C.T."/>
            <person name="Winkler M.E."/>
        </authorList>
    </citation>
    <scope>NUCLEOTIDE SEQUENCE</scope>
</reference>
<gene>
    <name evidence="1" type="ORF">METZ01_LOCUS97864</name>
</gene>
<dbReference type="AlphaFoldDB" id="A0A381VXH8"/>
<feature type="non-terminal residue" evidence="1">
    <location>
        <position position="1"/>
    </location>
</feature>
<evidence type="ECO:0008006" key="2">
    <source>
        <dbReference type="Google" id="ProtNLM"/>
    </source>
</evidence>
<name>A0A381VXH8_9ZZZZ</name>
<proteinExistence type="predicted"/>